<keyword evidence="3" id="KW-1185">Reference proteome</keyword>
<sequence>MTRGNSPTTLSANTGARDMFHYFSPVITSTEDGFEPLLPESNLVSRVLYRVEDLVFLDRKATDRNGVLAGVAELAEDVVRWKQPVREENRLVAVEREATDSYGAPAGISETTRLLSEVNSRRREHSQ</sequence>
<protein>
    <submittedName>
        <fullName evidence="2">Uncharacterized protein</fullName>
    </submittedName>
</protein>
<reference evidence="2" key="1">
    <citation type="journal article" date="2022" name="bioRxiv">
        <title>Sequencing and chromosome-scale assembly of the giantPleurodeles waltlgenome.</title>
        <authorList>
            <person name="Brown T."/>
            <person name="Elewa A."/>
            <person name="Iarovenko S."/>
            <person name="Subramanian E."/>
            <person name="Araus A.J."/>
            <person name="Petzold A."/>
            <person name="Susuki M."/>
            <person name="Suzuki K.-i.T."/>
            <person name="Hayashi T."/>
            <person name="Toyoda A."/>
            <person name="Oliveira C."/>
            <person name="Osipova E."/>
            <person name="Leigh N.D."/>
            <person name="Simon A."/>
            <person name="Yun M.H."/>
        </authorList>
    </citation>
    <scope>NUCLEOTIDE SEQUENCE</scope>
    <source>
        <strain evidence="2">20211129_DDA</strain>
        <tissue evidence="2">Liver</tissue>
    </source>
</reference>
<dbReference type="EMBL" id="JANPWB010000006">
    <property type="protein sequence ID" value="KAJ1175779.1"/>
    <property type="molecule type" value="Genomic_DNA"/>
</dbReference>
<gene>
    <name evidence="2" type="ORF">NDU88_001064</name>
</gene>
<evidence type="ECO:0000256" key="1">
    <source>
        <dbReference type="SAM" id="MobiDB-lite"/>
    </source>
</evidence>
<feature type="region of interest" description="Disordered" evidence="1">
    <location>
        <begin position="103"/>
        <end position="127"/>
    </location>
</feature>
<evidence type="ECO:0000313" key="2">
    <source>
        <dbReference type="EMBL" id="KAJ1175779.1"/>
    </source>
</evidence>
<name>A0AAV7TIN7_PLEWA</name>
<accession>A0AAV7TIN7</accession>
<feature type="compositionally biased region" description="Polar residues" evidence="1">
    <location>
        <begin position="109"/>
        <end position="118"/>
    </location>
</feature>
<comment type="caution">
    <text evidence="2">The sequence shown here is derived from an EMBL/GenBank/DDBJ whole genome shotgun (WGS) entry which is preliminary data.</text>
</comment>
<organism evidence="2 3">
    <name type="scientific">Pleurodeles waltl</name>
    <name type="common">Iberian ribbed newt</name>
    <dbReference type="NCBI Taxonomy" id="8319"/>
    <lineage>
        <taxon>Eukaryota</taxon>
        <taxon>Metazoa</taxon>
        <taxon>Chordata</taxon>
        <taxon>Craniata</taxon>
        <taxon>Vertebrata</taxon>
        <taxon>Euteleostomi</taxon>
        <taxon>Amphibia</taxon>
        <taxon>Batrachia</taxon>
        <taxon>Caudata</taxon>
        <taxon>Salamandroidea</taxon>
        <taxon>Salamandridae</taxon>
        <taxon>Pleurodelinae</taxon>
        <taxon>Pleurodeles</taxon>
    </lineage>
</organism>
<dbReference type="Proteomes" id="UP001066276">
    <property type="component" value="Chromosome 3_2"/>
</dbReference>
<dbReference type="AlphaFoldDB" id="A0AAV7TIN7"/>
<evidence type="ECO:0000313" key="3">
    <source>
        <dbReference type="Proteomes" id="UP001066276"/>
    </source>
</evidence>
<proteinExistence type="predicted"/>